<dbReference type="GO" id="GO:0005886">
    <property type="term" value="C:plasma membrane"/>
    <property type="evidence" value="ECO:0007669"/>
    <property type="project" value="UniProtKB-SubCell"/>
</dbReference>
<feature type="region of interest" description="Disordered" evidence="10">
    <location>
        <begin position="120"/>
        <end position="181"/>
    </location>
</feature>
<dbReference type="GO" id="GO:0015627">
    <property type="term" value="C:type II protein secretion system complex"/>
    <property type="evidence" value="ECO:0007669"/>
    <property type="project" value="InterPro"/>
</dbReference>
<keyword evidence="9 11" id="KW-0472">Membrane</keyword>
<keyword evidence="6" id="KW-0997">Cell inner membrane</keyword>
<evidence type="ECO:0000256" key="6">
    <source>
        <dbReference type="ARBA" id="ARBA00022519"/>
    </source>
</evidence>
<dbReference type="Pfam" id="PF08334">
    <property type="entry name" value="T2SSG"/>
    <property type="match status" value="1"/>
</dbReference>
<protein>
    <recommendedName>
        <fullName evidence="3">Type II secretion system core protein G</fullName>
    </recommendedName>
</protein>
<comment type="caution">
    <text evidence="13">The sequence shown here is derived from an EMBL/GenBank/DDBJ whole genome shotgun (WGS) entry which is preliminary data.</text>
</comment>
<evidence type="ECO:0000256" key="7">
    <source>
        <dbReference type="ARBA" id="ARBA00022692"/>
    </source>
</evidence>
<evidence type="ECO:0000256" key="10">
    <source>
        <dbReference type="SAM" id="MobiDB-lite"/>
    </source>
</evidence>
<dbReference type="RefSeq" id="WP_165701403.1">
    <property type="nucleotide sequence ID" value="NZ_CP036319.1"/>
</dbReference>
<dbReference type="EMBL" id="SJPL01000001">
    <property type="protein sequence ID" value="TWT70379.1"/>
    <property type="molecule type" value="Genomic_DNA"/>
</dbReference>
<keyword evidence="4" id="KW-1003">Cell membrane</keyword>
<evidence type="ECO:0000256" key="5">
    <source>
        <dbReference type="ARBA" id="ARBA00022481"/>
    </source>
</evidence>
<dbReference type="SUPFAM" id="SSF54523">
    <property type="entry name" value="Pili subunits"/>
    <property type="match status" value="1"/>
</dbReference>
<evidence type="ECO:0000259" key="12">
    <source>
        <dbReference type="Pfam" id="PF08334"/>
    </source>
</evidence>
<name>A0A5C5Y624_9PLAN</name>
<comment type="similarity">
    <text evidence="2">Belongs to the GSP G family.</text>
</comment>
<evidence type="ECO:0000313" key="13">
    <source>
        <dbReference type="EMBL" id="TWT70379.1"/>
    </source>
</evidence>
<dbReference type="PANTHER" id="PTHR30093:SF44">
    <property type="entry name" value="TYPE II SECRETION SYSTEM CORE PROTEIN G"/>
    <property type="match status" value="1"/>
</dbReference>
<keyword evidence="8 11" id="KW-1133">Transmembrane helix</keyword>
<dbReference type="InterPro" id="IPR000983">
    <property type="entry name" value="Bac_GSPG_pilin"/>
</dbReference>
<evidence type="ECO:0000256" key="11">
    <source>
        <dbReference type="SAM" id="Phobius"/>
    </source>
</evidence>
<evidence type="ECO:0000256" key="3">
    <source>
        <dbReference type="ARBA" id="ARBA00020042"/>
    </source>
</evidence>
<dbReference type="InterPro" id="IPR012902">
    <property type="entry name" value="N_methyl_site"/>
</dbReference>
<keyword evidence="7 11" id="KW-0812">Transmembrane</keyword>
<dbReference type="PANTHER" id="PTHR30093">
    <property type="entry name" value="GENERAL SECRETION PATHWAY PROTEIN G"/>
    <property type="match status" value="1"/>
</dbReference>
<feature type="domain" description="Type II secretion system protein GspG C-terminal" evidence="12">
    <location>
        <begin position="33"/>
        <end position="143"/>
    </location>
</feature>
<dbReference type="InterPro" id="IPR010054">
    <property type="entry name" value="Type2_sec_GspG"/>
</dbReference>
<reference evidence="13 14" key="1">
    <citation type="submission" date="2019-02" db="EMBL/GenBank/DDBJ databases">
        <title>Deep-cultivation of Planctomycetes and their phenomic and genomic characterization uncovers novel biology.</title>
        <authorList>
            <person name="Wiegand S."/>
            <person name="Jogler M."/>
            <person name="Boedeker C."/>
            <person name="Pinto D."/>
            <person name="Vollmers J."/>
            <person name="Rivas-Marin E."/>
            <person name="Kohn T."/>
            <person name="Peeters S.H."/>
            <person name="Heuer A."/>
            <person name="Rast P."/>
            <person name="Oberbeckmann S."/>
            <person name="Bunk B."/>
            <person name="Jeske O."/>
            <person name="Meyerdierks A."/>
            <person name="Storesund J.E."/>
            <person name="Kallscheuer N."/>
            <person name="Luecker S."/>
            <person name="Lage O.M."/>
            <person name="Pohl T."/>
            <person name="Merkel B.J."/>
            <person name="Hornburger P."/>
            <person name="Mueller R.-W."/>
            <person name="Bruemmer F."/>
            <person name="Labrenz M."/>
            <person name="Spormann A.M."/>
            <person name="Op Den Camp H."/>
            <person name="Overmann J."/>
            <person name="Amann R."/>
            <person name="Jetten M.S.M."/>
            <person name="Mascher T."/>
            <person name="Medema M.H."/>
            <person name="Devos D.P."/>
            <person name="Kaster A.-K."/>
            <person name="Ovreas L."/>
            <person name="Rohde M."/>
            <person name="Galperin M.Y."/>
            <person name="Jogler C."/>
        </authorList>
    </citation>
    <scope>NUCLEOTIDE SEQUENCE [LARGE SCALE GENOMIC DNA]</scope>
    <source>
        <strain evidence="13 14">Pan14r</strain>
    </source>
</reference>
<dbReference type="PRINTS" id="PR00813">
    <property type="entry name" value="BCTERIALGSPG"/>
</dbReference>
<comment type="subcellular location">
    <subcellularLocation>
        <location evidence="1">Cell inner membrane</location>
        <topology evidence="1">Single-pass membrane protein</topology>
    </subcellularLocation>
</comment>
<dbReference type="NCBIfam" id="TIGR01710">
    <property type="entry name" value="typeII_sec_gspG"/>
    <property type="match status" value="1"/>
</dbReference>
<dbReference type="InterPro" id="IPR013545">
    <property type="entry name" value="T2SS_protein-GspG_C"/>
</dbReference>
<evidence type="ECO:0000313" key="14">
    <source>
        <dbReference type="Proteomes" id="UP000317238"/>
    </source>
</evidence>
<evidence type="ECO:0000256" key="2">
    <source>
        <dbReference type="ARBA" id="ARBA00009984"/>
    </source>
</evidence>
<feature type="compositionally biased region" description="Low complexity" evidence="10">
    <location>
        <begin position="154"/>
        <end position="181"/>
    </location>
</feature>
<organism evidence="13 14">
    <name type="scientific">Crateriforma conspicua</name>
    <dbReference type="NCBI Taxonomy" id="2527996"/>
    <lineage>
        <taxon>Bacteria</taxon>
        <taxon>Pseudomonadati</taxon>
        <taxon>Planctomycetota</taxon>
        <taxon>Planctomycetia</taxon>
        <taxon>Planctomycetales</taxon>
        <taxon>Planctomycetaceae</taxon>
        <taxon>Crateriforma</taxon>
    </lineage>
</organism>
<accession>A0A5C5Y624</accession>
<feature type="transmembrane region" description="Helical" evidence="11">
    <location>
        <begin position="12"/>
        <end position="35"/>
    </location>
</feature>
<evidence type="ECO:0000256" key="9">
    <source>
        <dbReference type="ARBA" id="ARBA00023136"/>
    </source>
</evidence>
<dbReference type="AlphaFoldDB" id="A0A5C5Y624"/>
<proteinExistence type="inferred from homology"/>
<dbReference type="Proteomes" id="UP000317238">
    <property type="component" value="Unassembled WGS sequence"/>
</dbReference>
<evidence type="ECO:0000256" key="8">
    <source>
        <dbReference type="ARBA" id="ARBA00022989"/>
    </source>
</evidence>
<evidence type="ECO:0000256" key="4">
    <source>
        <dbReference type="ARBA" id="ARBA00022475"/>
    </source>
</evidence>
<gene>
    <name evidence="13" type="primary">pulG_2</name>
    <name evidence="13" type="ORF">Pan14r_26850</name>
</gene>
<dbReference type="Gene3D" id="3.30.700.10">
    <property type="entry name" value="Glycoprotein, Type 4 Pilin"/>
    <property type="match status" value="1"/>
</dbReference>
<dbReference type="GO" id="GO:0015628">
    <property type="term" value="P:protein secretion by the type II secretion system"/>
    <property type="evidence" value="ECO:0007669"/>
    <property type="project" value="InterPro"/>
</dbReference>
<keyword evidence="14" id="KW-1185">Reference proteome</keyword>
<dbReference type="InterPro" id="IPR045584">
    <property type="entry name" value="Pilin-like"/>
</dbReference>
<sequence length="181" mass="19751">MKRHQRIRVGFTLIELMIVLVILVMLFAIAGPRLLGTQKKADIKSTKAQLGNLEASLKLYAVDMRTFPSTEDGLAALIKPPADEAKARKWDGPYLDDEVIPADAWGNAFVYEYPPTQGGRDFPNISSPGLDGEPDTEDDIVNWRATEDGEDGEMGTMDSGDSFDSGDSMSTDMSFDTGDAL</sequence>
<dbReference type="NCBIfam" id="TIGR02532">
    <property type="entry name" value="IV_pilin_GFxxxE"/>
    <property type="match status" value="1"/>
</dbReference>
<evidence type="ECO:0000256" key="1">
    <source>
        <dbReference type="ARBA" id="ARBA00004377"/>
    </source>
</evidence>
<keyword evidence="5" id="KW-0488">Methylation</keyword>